<dbReference type="InterPro" id="IPR027304">
    <property type="entry name" value="Trigger_fact/SurA_dom_sf"/>
</dbReference>
<evidence type="ECO:0000256" key="3">
    <source>
        <dbReference type="ARBA" id="ARBA00022729"/>
    </source>
</evidence>
<reference evidence="6" key="1">
    <citation type="submission" date="2018-05" db="EMBL/GenBank/DDBJ databases">
        <authorList>
            <person name="Lanie J.A."/>
            <person name="Ng W.-L."/>
            <person name="Kazmierczak K.M."/>
            <person name="Andrzejewski T.M."/>
            <person name="Davidsen T.M."/>
            <person name="Wayne K.J."/>
            <person name="Tettelin H."/>
            <person name="Glass J.I."/>
            <person name="Rusch D."/>
            <person name="Podicherti R."/>
            <person name="Tsui H.-C.T."/>
            <person name="Winkler M.E."/>
        </authorList>
    </citation>
    <scope>NUCLEOTIDE SEQUENCE</scope>
</reference>
<accession>A0A381VML1</accession>
<dbReference type="PANTHER" id="PTHR47245:SF1">
    <property type="entry name" value="FOLDASE PROTEIN PRSA"/>
    <property type="match status" value="1"/>
</dbReference>
<dbReference type="PANTHER" id="PTHR47245">
    <property type="entry name" value="PEPTIDYLPROLYL ISOMERASE"/>
    <property type="match status" value="1"/>
</dbReference>
<sequence>MLRSSKKILYASLFCFFSSFLAGTLVFAHSGHTHEEKLRISLPDVVAKVNGQDIHNDDIIRELKKTLKNYKDRGIPLTAEEEKITAKKLIENEIERALLLQKGNEINALVSDEALDRKLRKVKSSFKSDSIFEHELKNRKLTLDQYKKELKIDLLMQQVIDREIEPNIKVSEKDIQSFYEKNK</sequence>
<gene>
    <name evidence="6" type="ORF">METZ01_LOCUS94318</name>
</gene>
<dbReference type="EMBL" id="UINC01009240">
    <property type="protein sequence ID" value="SVA41464.1"/>
    <property type="molecule type" value="Genomic_DNA"/>
</dbReference>
<dbReference type="Pfam" id="PF13624">
    <property type="entry name" value="SurA_N_3"/>
    <property type="match status" value="1"/>
</dbReference>
<evidence type="ECO:0000256" key="1">
    <source>
        <dbReference type="ARBA" id="ARBA00000971"/>
    </source>
</evidence>
<dbReference type="InterPro" id="IPR050245">
    <property type="entry name" value="PrsA_foldase"/>
</dbReference>
<organism evidence="6">
    <name type="scientific">marine metagenome</name>
    <dbReference type="NCBI Taxonomy" id="408172"/>
    <lineage>
        <taxon>unclassified sequences</taxon>
        <taxon>metagenomes</taxon>
        <taxon>ecological metagenomes</taxon>
    </lineage>
</organism>
<proteinExistence type="predicted"/>
<evidence type="ECO:0000313" key="6">
    <source>
        <dbReference type="EMBL" id="SVA41464.1"/>
    </source>
</evidence>
<dbReference type="SUPFAM" id="SSF109998">
    <property type="entry name" value="Triger factor/SurA peptide-binding domain-like"/>
    <property type="match status" value="1"/>
</dbReference>
<dbReference type="Gene3D" id="1.10.4030.10">
    <property type="entry name" value="Porin chaperone SurA, peptide-binding domain"/>
    <property type="match status" value="1"/>
</dbReference>
<dbReference type="EC" id="5.2.1.8" evidence="2"/>
<keyword evidence="5" id="KW-0413">Isomerase</keyword>
<comment type="catalytic activity">
    <reaction evidence="1">
        <text>[protein]-peptidylproline (omega=180) = [protein]-peptidylproline (omega=0)</text>
        <dbReference type="Rhea" id="RHEA:16237"/>
        <dbReference type="Rhea" id="RHEA-COMP:10747"/>
        <dbReference type="Rhea" id="RHEA-COMP:10748"/>
        <dbReference type="ChEBI" id="CHEBI:83833"/>
        <dbReference type="ChEBI" id="CHEBI:83834"/>
        <dbReference type="EC" id="5.2.1.8"/>
    </reaction>
</comment>
<evidence type="ECO:0000256" key="2">
    <source>
        <dbReference type="ARBA" id="ARBA00013194"/>
    </source>
</evidence>
<keyword evidence="3" id="KW-0732">Signal</keyword>
<feature type="non-terminal residue" evidence="6">
    <location>
        <position position="183"/>
    </location>
</feature>
<keyword evidence="4" id="KW-0697">Rotamase</keyword>
<evidence type="ECO:0000256" key="4">
    <source>
        <dbReference type="ARBA" id="ARBA00023110"/>
    </source>
</evidence>
<name>A0A381VML1_9ZZZZ</name>
<evidence type="ECO:0000256" key="5">
    <source>
        <dbReference type="ARBA" id="ARBA00023235"/>
    </source>
</evidence>
<dbReference type="AlphaFoldDB" id="A0A381VML1"/>
<dbReference type="GO" id="GO:0003755">
    <property type="term" value="F:peptidyl-prolyl cis-trans isomerase activity"/>
    <property type="evidence" value="ECO:0007669"/>
    <property type="project" value="UniProtKB-KW"/>
</dbReference>
<protein>
    <recommendedName>
        <fullName evidence="2">peptidylprolyl isomerase</fullName>
        <ecNumber evidence="2">5.2.1.8</ecNumber>
    </recommendedName>
</protein>